<dbReference type="eggNOG" id="COG0717">
    <property type="taxonomic scope" value="Bacteria"/>
</dbReference>
<dbReference type="GO" id="GO:0009394">
    <property type="term" value="P:2'-deoxyribonucleotide metabolic process"/>
    <property type="evidence" value="ECO:0007669"/>
    <property type="project" value="InterPro"/>
</dbReference>
<gene>
    <name evidence="3" type="ORF">ABI_08430</name>
</gene>
<proteinExistence type="predicted"/>
<evidence type="ECO:0000313" key="3">
    <source>
        <dbReference type="EMBL" id="EGF92407.1"/>
    </source>
</evidence>
<dbReference type="PANTHER" id="PTHR42680:SF3">
    <property type="entry name" value="DCTP DEAMINASE"/>
    <property type="match status" value="1"/>
</dbReference>
<dbReference type="Gene3D" id="2.70.40.10">
    <property type="match status" value="2"/>
</dbReference>
<dbReference type="Pfam" id="PF22569">
    <property type="entry name" value="DCD_C"/>
    <property type="match status" value="1"/>
</dbReference>
<protein>
    <submittedName>
        <fullName evidence="3">2'-deoxycytidine 5'-triphosphate deaminase DCD family protein</fullName>
    </submittedName>
</protein>
<dbReference type="PANTHER" id="PTHR42680">
    <property type="entry name" value="DCTP DEAMINASE"/>
    <property type="match status" value="1"/>
</dbReference>
<dbReference type="Proteomes" id="UP000006512">
    <property type="component" value="Unassembled WGS sequence"/>
</dbReference>
<dbReference type="STRING" id="715226.ABI_08430"/>
<name>F4QG79_9CAUL</name>
<dbReference type="InterPro" id="IPR053811">
    <property type="entry name" value="DCD_C"/>
</dbReference>
<dbReference type="InterPro" id="IPR010550">
    <property type="entry name" value="DCD_N"/>
</dbReference>
<evidence type="ECO:0000313" key="4">
    <source>
        <dbReference type="Proteomes" id="UP000006512"/>
    </source>
</evidence>
<evidence type="ECO:0000259" key="2">
    <source>
        <dbReference type="Pfam" id="PF22569"/>
    </source>
</evidence>
<dbReference type="Pfam" id="PF06559">
    <property type="entry name" value="DCD_N"/>
    <property type="match status" value="1"/>
</dbReference>
<sequence length="360" mass="40019">MNLIKKRDKPFMTPVSAVADLSLAPDTLPQGILPMQRLAELVATGVVSSDTPFDDDQIQPASIDLRLGARAWRVRASYLPRGRTVTERLPDVVMHEMDLSKGAVFESGCVYIAELQERLDLPRGVTARANPKSSTGRVDVFVRLLSDRGALFDDVVEGYSGPIYVEIAPQTFSVLARTGTRLNQLRLKRGHSPKLYTFDCGVDLTGELVGFRARRHAGIIDLDHIEGHDPRKYWEPLYQNAGQLLLDPGEFYILASKGNVEIPVLEAAEMLPIDPSVGEFRVHYAGFFDPGFGTKEADALGSKGVLEVRCHETPFLLEDGQTVARLVYEPLTERPIKLYGETGSTYQRQGLKLSKHFKPW</sequence>
<dbReference type="SUPFAM" id="SSF51283">
    <property type="entry name" value="dUTPase-like"/>
    <property type="match status" value="2"/>
</dbReference>
<dbReference type="EMBL" id="GL883077">
    <property type="protein sequence ID" value="EGF92407.1"/>
    <property type="molecule type" value="Genomic_DNA"/>
</dbReference>
<keyword evidence="4" id="KW-1185">Reference proteome</keyword>
<accession>F4QG79</accession>
<evidence type="ECO:0000259" key="1">
    <source>
        <dbReference type="Pfam" id="PF06559"/>
    </source>
</evidence>
<dbReference type="AlphaFoldDB" id="F4QG79"/>
<dbReference type="InterPro" id="IPR036157">
    <property type="entry name" value="dUTPase-like_sf"/>
</dbReference>
<feature type="domain" description="2'-deoxycytidine 5'-triphosphate deaminase N-terminal" evidence="1">
    <location>
        <begin position="30"/>
        <end position="190"/>
    </location>
</feature>
<dbReference type="HOGENOM" id="CLU_043743_0_0_5"/>
<dbReference type="GO" id="GO:0008829">
    <property type="term" value="F:dCTP deaminase activity"/>
    <property type="evidence" value="ECO:0007669"/>
    <property type="project" value="InterPro"/>
</dbReference>
<feature type="domain" description="2'-deoxycytidine 5'-triphosphate deaminase C-terminal" evidence="2">
    <location>
        <begin position="202"/>
        <end position="357"/>
    </location>
</feature>
<organism evidence="3 4">
    <name type="scientific">Asticcacaulis biprosthecium C19</name>
    <dbReference type="NCBI Taxonomy" id="715226"/>
    <lineage>
        <taxon>Bacteria</taxon>
        <taxon>Pseudomonadati</taxon>
        <taxon>Pseudomonadota</taxon>
        <taxon>Alphaproteobacteria</taxon>
        <taxon>Caulobacterales</taxon>
        <taxon>Caulobacteraceae</taxon>
        <taxon>Asticcacaulis</taxon>
    </lineage>
</organism>
<reference evidence="4" key="1">
    <citation type="submission" date="2011-03" db="EMBL/GenBank/DDBJ databases">
        <title>Draft genome sequence of Brevundimonas diminuta.</title>
        <authorList>
            <person name="Brown P.J.B."/>
            <person name="Buechlein A."/>
            <person name="Hemmerich C."/>
            <person name="Brun Y.V."/>
        </authorList>
    </citation>
    <scope>NUCLEOTIDE SEQUENCE [LARGE SCALE GENOMIC DNA]</scope>
    <source>
        <strain evidence="4">C19</strain>
    </source>
</reference>